<name>A0A0F7SUL6_PHARH</name>
<protein>
    <submittedName>
        <fullName evidence="2">Uncharacterized protein</fullName>
    </submittedName>
</protein>
<evidence type="ECO:0000256" key="1">
    <source>
        <dbReference type="SAM" id="SignalP"/>
    </source>
</evidence>
<dbReference type="EMBL" id="LN483166">
    <property type="protein sequence ID" value="CED84374.1"/>
    <property type="molecule type" value="Genomic_DNA"/>
</dbReference>
<evidence type="ECO:0000313" key="2">
    <source>
        <dbReference type="EMBL" id="CED84374.1"/>
    </source>
</evidence>
<sequence>MYFRPFSSSLFHLLCVIQLFSVGVADADDVGFVKNLAKPVGPNYQDETRLARTRYLNEKNGKKRAERMEKRIKGWHYGSYDGSGEQEFKKTKVGDDKSFLFLNYFTLLISLQGSFETLIAQLIDPRIYEGFKQE</sequence>
<feature type="signal peptide" evidence="1">
    <location>
        <begin position="1"/>
        <end position="27"/>
    </location>
</feature>
<keyword evidence="1" id="KW-0732">Signal</keyword>
<organism evidence="2">
    <name type="scientific">Phaffia rhodozyma</name>
    <name type="common">Yeast</name>
    <name type="synonym">Xanthophyllomyces dendrorhous</name>
    <dbReference type="NCBI Taxonomy" id="264483"/>
    <lineage>
        <taxon>Eukaryota</taxon>
        <taxon>Fungi</taxon>
        <taxon>Dikarya</taxon>
        <taxon>Basidiomycota</taxon>
        <taxon>Agaricomycotina</taxon>
        <taxon>Tremellomycetes</taxon>
        <taxon>Cystofilobasidiales</taxon>
        <taxon>Mrakiaceae</taxon>
        <taxon>Phaffia</taxon>
    </lineage>
</organism>
<feature type="chain" id="PRO_5002522172" evidence="1">
    <location>
        <begin position="28"/>
        <end position="134"/>
    </location>
</feature>
<proteinExistence type="predicted"/>
<reference evidence="2" key="1">
    <citation type="submission" date="2014-08" db="EMBL/GenBank/DDBJ databases">
        <authorList>
            <person name="Sharma Rahul"/>
            <person name="Thines Marco"/>
        </authorList>
    </citation>
    <scope>NUCLEOTIDE SEQUENCE</scope>
</reference>
<accession>A0A0F7SUL6</accession>
<dbReference type="AlphaFoldDB" id="A0A0F7SUL6"/>